<dbReference type="PANTHER" id="PTHR43804:SF7">
    <property type="entry name" value="LD18447P"/>
    <property type="match status" value="1"/>
</dbReference>
<dbReference type="Gene3D" id="6.10.140.1950">
    <property type="match status" value="1"/>
</dbReference>
<dbReference type="FunFam" id="3.30.70.1660:FF:000002">
    <property type="entry name" value="Peptide chain release factor 1"/>
    <property type="match status" value="1"/>
</dbReference>
<proteinExistence type="inferred from homology"/>
<evidence type="ECO:0000256" key="6">
    <source>
        <dbReference type="NCBIfam" id="TIGR00019"/>
    </source>
</evidence>
<gene>
    <name evidence="5" type="primary">prfA</name>
    <name evidence="9" type="ORF">US91_C0002G0120</name>
</gene>
<name>A0A0G0N1K9_9BACT</name>
<sequence length="351" mass="39933">MYENIKEQFNELSTQLSLPDVTKDINRYTEISRKHSDLKPVIELILEYENISKQISDNSELLKTETDSELIGMIKSDLENLTAKEQKLISEINTELNPKDPNDKKNIIMEIRAGTGGDESALFAAELFRMYSRFAEKQGWKISILDSNRIGIGGFKEIVFEVKGKDVYGTLKYEAGIHRVQRVPETEKQGRVHTSAATVAVLAEAEKQDIEIRAEDLRIDTYAASGPGGQKVNTTNSAIRITHIPTGLVVQCQDQKDQHQNKEKAMLVLGSRLLAKIEEDQHNEEASKRKSQIGSGDRSEKIRTYNFPQDRITDHRIKQNWSNIAVIMDGYIEDIIKSVREEIQKMQNQNE</sequence>
<evidence type="ECO:0000256" key="2">
    <source>
        <dbReference type="ARBA" id="ARBA00010835"/>
    </source>
</evidence>
<dbReference type="NCBIfam" id="TIGR00019">
    <property type="entry name" value="prfA"/>
    <property type="match status" value="1"/>
</dbReference>
<dbReference type="Gene3D" id="3.30.160.20">
    <property type="match status" value="1"/>
</dbReference>
<dbReference type="AlphaFoldDB" id="A0A0G0N1K9"/>
<protein>
    <recommendedName>
        <fullName evidence="5 6">Peptide chain release factor 1</fullName>
        <shortName evidence="5">RF-1</shortName>
    </recommendedName>
</protein>
<dbReference type="InterPro" id="IPR045853">
    <property type="entry name" value="Pep_chain_release_fac_I_sf"/>
</dbReference>
<dbReference type="InterPro" id="IPR000352">
    <property type="entry name" value="Pep_chain_release_fac_I"/>
</dbReference>
<dbReference type="Proteomes" id="UP000034022">
    <property type="component" value="Unassembled WGS sequence"/>
</dbReference>
<evidence type="ECO:0000313" key="10">
    <source>
        <dbReference type="Proteomes" id="UP000034022"/>
    </source>
</evidence>
<dbReference type="SUPFAM" id="SSF75620">
    <property type="entry name" value="Release factor"/>
    <property type="match status" value="1"/>
</dbReference>
<comment type="subcellular location">
    <subcellularLocation>
        <location evidence="5">Cytoplasm</location>
    </subcellularLocation>
</comment>
<evidence type="ECO:0000256" key="5">
    <source>
        <dbReference type="HAMAP-Rule" id="MF_00093"/>
    </source>
</evidence>
<dbReference type="Gene3D" id="3.30.70.1660">
    <property type="match status" value="1"/>
</dbReference>
<feature type="domain" description="Peptide chain release factor" evidence="8">
    <location>
        <begin position="60"/>
        <end position="174"/>
    </location>
</feature>
<accession>A0A0G0N1K9</accession>
<comment type="function">
    <text evidence="1 5">Peptide chain release factor 1 directs the termination of translation in response to the peptide chain termination codons UAG and UAA.</text>
</comment>
<evidence type="ECO:0000256" key="4">
    <source>
        <dbReference type="ARBA" id="ARBA00022917"/>
    </source>
</evidence>
<dbReference type="EMBL" id="LBUU01000002">
    <property type="protein sequence ID" value="KKQ71041.1"/>
    <property type="molecule type" value="Genomic_DNA"/>
</dbReference>
<feature type="region of interest" description="Disordered" evidence="7">
    <location>
        <begin position="279"/>
        <end position="306"/>
    </location>
</feature>
<dbReference type="InterPro" id="IPR005139">
    <property type="entry name" value="PCRF"/>
</dbReference>
<dbReference type="GO" id="GO:0005737">
    <property type="term" value="C:cytoplasm"/>
    <property type="evidence" value="ECO:0007669"/>
    <property type="project" value="UniProtKB-SubCell"/>
</dbReference>
<keyword evidence="5" id="KW-0963">Cytoplasm</keyword>
<dbReference type="NCBIfam" id="NF001859">
    <property type="entry name" value="PRK00591.1"/>
    <property type="match status" value="1"/>
</dbReference>
<comment type="caution">
    <text evidence="9">The sequence shown here is derived from an EMBL/GenBank/DDBJ whole genome shotgun (WGS) entry which is preliminary data.</text>
</comment>
<evidence type="ECO:0000259" key="8">
    <source>
        <dbReference type="SMART" id="SM00937"/>
    </source>
</evidence>
<keyword evidence="3 5" id="KW-0488">Methylation</keyword>
<dbReference type="Pfam" id="PF03462">
    <property type="entry name" value="PCRF"/>
    <property type="match status" value="1"/>
</dbReference>
<evidence type="ECO:0000313" key="9">
    <source>
        <dbReference type="EMBL" id="KKQ71041.1"/>
    </source>
</evidence>
<organism evidence="9 10">
    <name type="scientific">Candidatus Falkowbacteria bacterium GW2011_GWE1_38_31</name>
    <dbReference type="NCBI Taxonomy" id="1618638"/>
    <lineage>
        <taxon>Bacteria</taxon>
        <taxon>Candidatus Falkowiibacteriota</taxon>
    </lineage>
</organism>
<dbReference type="HAMAP" id="MF_00093">
    <property type="entry name" value="Rel_fac_1"/>
    <property type="match status" value="1"/>
</dbReference>
<dbReference type="PATRIC" id="fig|1618638.3.peg.342"/>
<evidence type="ECO:0000256" key="3">
    <source>
        <dbReference type="ARBA" id="ARBA00022481"/>
    </source>
</evidence>
<dbReference type="GO" id="GO:0016149">
    <property type="term" value="F:translation release factor activity, codon specific"/>
    <property type="evidence" value="ECO:0007669"/>
    <property type="project" value="UniProtKB-UniRule"/>
</dbReference>
<evidence type="ECO:0000256" key="1">
    <source>
        <dbReference type="ARBA" id="ARBA00002986"/>
    </source>
</evidence>
<dbReference type="SMART" id="SM00937">
    <property type="entry name" value="PCRF"/>
    <property type="match status" value="1"/>
</dbReference>
<evidence type="ECO:0000256" key="7">
    <source>
        <dbReference type="SAM" id="MobiDB-lite"/>
    </source>
</evidence>
<feature type="modified residue" description="N5-methylglutamine" evidence="5">
    <location>
        <position position="230"/>
    </location>
</feature>
<feature type="compositionally biased region" description="Basic and acidic residues" evidence="7">
    <location>
        <begin position="279"/>
        <end position="288"/>
    </location>
</feature>
<dbReference type="PANTHER" id="PTHR43804">
    <property type="entry name" value="LD18447P"/>
    <property type="match status" value="1"/>
</dbReference>
<dbReference type="FunFam" id="3.30.160.20:FF:000004">
    <property type="entry name" value="Peptide chain release factor 1"/>
    <property type="match status" value="1"/>
</dbReference>
<dbReference type="Pfam" id="PF00472">
    <property type="entry name" value="RF-1"/>
    <property type="match status" value="1"/>
</dbReference>
<comment type="PTM">
    <text evidence="5">Methylated by PrmC. Methylation increases the termination efficiency of RF1.</text>
</comment>
<comment type="similarity">
    <text evidence="2 5">Belongs to the prokaryotic/mitochondrial release factor family.</text>
</comment>
<reference evidence="9 10" key="1">
    <citation type="journal article" date="2015" name="Nature">
        <title>rRNA introns, odd ribosomes, and small enigmatic genomes across a large radiation of phyla.</title>
        <authorList>
            <person name="Brown C.T."/>
            <person name="Hug L.A."/>
            <person name="Thomas B.C."/>
            <person name="Sharon I."/>
            <person name="Castelle C.J."/>
            <person name="Singh A."/>
            <person name="Wilkins M.J."/>
            <person name="Williams K.H."/>
            <person name="Banfield J.F."/>
        </authorList>
    </citation>
    <scope>NUCLEOTIDE SEQUENCE [LARGE SCALE GENOMIC DNA]</scope>
</reference>
<dbReference type="InterPro" id="IPR050057">
    <property type="entry name" value="Prokaryotic/Mito_RF"/>
</dbReference>
<keyword evidence="4 5" id="KW-0648">Protein biosynthesis</keyword>
<dbReference type="InterPro" id="IPR004373">
    <property type="entry name" value="RF-1"/>
</dbReference>